<dbReference type="AlphaFoldDB" id="A0A5N4AJ00"/>
<sequence length="259" mass="29399">MWRKYSALFVLFTLILEVFGNQDKYVYNRDEDVSSDTTTARTTTDRSLAEISIEKFAKSSDAFNKTLLEHPVNETKTGAHIYYNSTITFDSAIAGQYWVHIDNNSDVIVNELLSNAHRRAVTVTLSFDFPFYGHLIRNVTVSTGGFLFMGQYIHLWLAATQYIAPLMANFDTSVSNDSFIKYLDNGTAFTVVWDQVRLQDSPHAGSFTFQTTLFKNGDIVFVYKNIPIPVEDISDISHPVKVGLSDAYRKSHSIFCKYC</sequence>
<evidence type="ECO:0000256" key="3">
    <source>
        <dbReference type="ARBA" id="ARBA00022729"/>
    </source>
</evidence>
<evidence type="ECO:0000256" key="2">
    <source>
        <dbReference type="ARBA" id="ARBA00022692"/>
    </source>
</evidence>
<dbReference type="Proteomes" id="UP000327044">
    <property type="component" value="Unassembled WGS sequence"/>
</dbReference>
<dbReference type="EMBL" id="VVIM01000006">
    <property type="protein sequence ID" value="KAB0797330.1"/>
    <property type="molecule type" value="Genomic_DNA"/>
</dbReference>
<keyword evidence="3 5" id="KW-0732">Signal</keyword>
<accession>A0A5N4AJ00</accession>
<keyword evidence="7" id="KW-1185">Reference proteome</keyword>
<organism evidence="6 7">
    <name type="scientific">Photinus pyralis</name>
    <name type="common">Common eastern firefly</name>
    <name type="synonym">Lampyris pyralis</name>
    <dbReference type="NCBI Taxonomy" id="7054"/>
    <lineage>
        <taxon>Eukaryota</taxon>
        <taxon>Metazoa</taxon>
        <taxon>Ecdysozoa</taxon>
        <taxon>Arthropoda</taxon>
        <taxon>Hexapoda</taxon>
        <taxon>Insecta</taxon>
        <taxon>Pterygota</taxon>
        <taxon>Neoptera</taxon>
        <taxon>Endopterygota</taxon>
        <taxon>Coleoptera</taxon>
        <taxon>Polyphaga</taxon>
        <taxon>Elateriformia</taxon>
        <taxon>Elateroidea</taxon>
        <taxon>Lampyridae</taxon>
        <taxon>Lampyrinae</taxon>
        <taxon>Photinus</taxon>
    </lineage>
</organism>
<evidence type="ECO:0000256" key="1">
    <source>
        <dbReference type="ARBA" id="ARBA00004479"/>
    </source>
</evidence>
<evidence type="ECO:0000256" key="4">
    <source>
        <dbReference type="ARBA" id="ARBA00022989"/>
    </source>
</evidence>
<keyword evidence="4" id="KW-1133">Transmembrane helix</keyword>
<dbReference type="PANTHER" id="PTHR13055">
    <property type="entry name" value="TUMOR ENDOTHELIAL MARKER 7 RELATED"/>
    <property type="match status" value="1"/>
</dbReference>
<evidence type="ECO:0000313" key="7">
    <source>
        <dbReference type="Proteomes" id="UP000327044"/>
    </source>
</evidence>
<feature type="chain" id="PRO_5024406480" evidence="5">
    <location>
        <begin position="21"/>
        <end position="259"/>
    </location>
</feature>
<dbReference type="InterPro" id="IPR031152">
    <property type="entry name" value="PLXDC"/>
</dbReference>
<feature type="signal peptide" evidence="5">
    <location>
        <begin position="1"/>
        <end position="20"/>
    </location>
</feature>
<protein>
    <submittedName>
        <fullName evidence="6">Uncharacterized protein</fullName>
    </submittedName>
</protein>
<keyword evidence="4" id="KW-0472">Membrane</keyword>
<gene>
    <name evidence="6" type="ORF">PPYR_08324</name>
</gene>
<evidence type="ECO:0000313" key="6">
    <source>
        <dbReference type="EMBL" id="KAB0797330.1"/>
    </source>
</evidence>
<comment type="subcellular location">
    <subcellularLocation>
        <location evidence="1">Membrane</location>
        <topology evidence="1">Single-pass type I membrane protein</topology>
    </subcellularLocation>
</comment>
<comment type="caution">
    <text evidence="6">The sequence shown here is derived from an EMBL/GenBank/DDBJ whole genome shotgun (WGS) entry which is preliminary data.</text>
</comment>
<dbReference type="PANTHER" id="PTHR13055:SF12">
    <property type="entry name" value="LD40707P"/>
    <property type="match status" value="1"/>
</dbReference>
<reference evidence="6 7" key="1">
    <citation type="journal article" date="2018" name="Elife">
        <title>Firefly genomes illuminate parallel origins of bioluminescence in beetles.</title>
        <authorList>
            <person name="Fallon T.R."/>
            <person name="Lower S.E."/>
            <person name="Chang C.H."/>
            <person name="Bessho-Uehara M."/>
            <person name="Martin G.J."/>
            <person name="Bewick A.J."/>
            <person name="Behringer M."/>
            <person name="Debat H.J."/>
            <person name="Wong I."/>
            <person name="Day J.C."/>
            <person name="Suvorov A."/>
            <person name="Silva C.J."/>
            <person name="Stanger-Hall K.F."/>
            <person name="Hall D.W."/>
            <person name="Schmitz R.J."/>
            <person name="Nelson D.R."/>
            <person name="Lewis S.M."/>
            <person name="Shigenobu S."/>
            <person name="Bybee S.M."/>
            <person name="Larracuente A.M."/>
            <person name="Oba Y."/>
            <person name="Weng J.K."/>
        </authorList>
    </citation>
    <scope>NUCLEOTIDE SEQUENCE [LARGE SCALE GENOMIC DNA]</scope>
    <source>
        <strain evidence="6">1611_PpyrPB1</strain>
        <tissue evidence="6">Whole body</tissue>
    </source>
</reference>
<name>A0A5N4AJ00_PHOPY</name>
<keyword evidence="2" id="KW-0812">Transmembrane</keyword>
<dbReference type="InParanoid" id="A0A5N4AJ00"/>
<evidence type="ECO:0000256" key="5">
    <source>
        <dbReference type="SAM" id="SignalP"/>
    </source>
</evidence>
<dbReference type="GO" id="GO:0016020">
    <property type="term" value="C:membrane"/>
    <property type="evidence" value="ECO:0007669"/>
    <property type="project" value="UniProtKB-SubCell"/>
</dbReference>
<proteinExistence type="predicted"/>